<feature type="compositionally biased region" description="Low complexity" evidence="1">
    <location>
        <begin position="67"/>
        <end position="84"/>
    </location>
</feature>
<dbReference type="EMBL" id="BDIP01003587">
    <property type="protein sequence ID" value="GIQ87891.1"/>
    <property type="molecule type" value="Genomic_DNA"/>
</dbReference>
<dbReference type="AlphaFoldDB" id="A0A9K3D4P3"/>
<feature type="non-terminal residue" evidence="2">
    <location>
        <position position="1"/>
    </location>
</feature>
<feature type="compositionally biased region" description="Basic residues" evidence="1">
    <location>
        <begin position="262"/>
        <end position="272"/>
    </location>
</feature>
<sequence>MHNERGMLSVVGVTTPEGDVSLFCHPQATEGRTLSLLPFSRATVPLHPFEKVVSVIPTPRGFTQRPSTSPTTGTSASSASSFSSGTTTSLSVLMLTSCCILYCVTLDLSLLPLPFLSRTPHTCTLPPSVLRQVHMTTVHQVPLCPPPRTRVSPDLPTPAPLFTLPQLPPMAPERKRSAAASITEVMMRMASLGLSRTEPDSMVSMHGVYEARQSGLGLSLSSQRDSVLSVSSQCLSLTGPGVTGSVSVAEINALYLSKAKAKKGKTKTKRSKSKESEGETAAAPPTPPTPSITAFGDGVLCLPYIAVLTASEDTPSERDGEREREVSLSVSVLKLGGAKRLRLVSIASVPICDRVTVDGFRQARLVVPMTKGIGEVTEATSLSTCVVYTEGGVSRACTLMLPLSMR</sequence>
<reference evidence="2 3" key="1">
    <citation type="journal article" date="2018" name="PLoS ONE">
        <title>The draft genome of Kipferlia bialata reveals reductive genome evolution in fornicate parasites.</title>
        <authorList>
            <person name="Tanifuji G."/>
            <person name="Takabayashi S."/>
            <person name="Kume K."/>
            <person name="Takagi M."/>
            <person name="Nakayama T."/>
            <person name="Kamikawa R."/>
            <person name="Inagaki Y."/>
            <person name="Hashimoto T."/>
        </authorList>
    </citation>
    <scope>NUCLEOTIDE SEQUENCE [LARGE SCALE GENOMIC DNA]</scope>
    <source>
        <strain evidence="2">NY0173</strain>
    </source>
</reference>
<accession>A0A9K3D4P3</accession>
<gene>
    <name evidence="2" type="ORF">KIPB_010026</name>
</gene>
<dbReference type="Proteomes" id="UP000265618">
    <property type="component" value="Unassembled WGS sequence"/>
</dbReference>
<feature type="region of interest" description="Disordered" evidence="1">
    <location>
        <begin position="262"/>
        <end position="290"/>
    </location>
</feature>
<keyword evidence="3" id="KW-1185">Reference proteome</keyword>
<comment type="caution">
    <text evidence="2">The sequence shown here is derived from an EMBL/GenBank/DDBJ whole genome shotgun (WGS) entry which is preliminary data.</text>
</comment>
<proteinExistence type="predicted"/>
<evidence type="ECO:0000256" key="1">
    <source>
        <dbReference type="SAM" id="MobiDB-lite"/>
    </source>
</evidence>
<protein>
    <submittedName>
        <fullName evidence="2">Uncharacterized protein</fullName>
    </submittedName>
</protein>
<evidence type="ECO:0000313" key="2">
    <source>
        <dbReference type="EMBL" id="GIQ87891.1"/>
    </source>
</evidence>
<name>A0A9K3D4P3_9EUKA</name>
<organism evidence="2 3">
    <name type="scientific">Kipferlia bialata</name>
    <dbReference type="NCBI Taxonomy" id="797122"/>
    <lineage>
        <taxon>Eukaryota</taxon>
        <taxon>Metamonada</taxon>
        <taxon>Carpediemonas-like organisms</taxon>
        <taxon>Kipferlia</taxon>
    </lineage>
</organism>
<evidence type="ECO:0000313" key="3">
    <source>
        <dbReference type="Proteomes" id="UP000265618"/>
    </source>
</evidence>
<feature type="region of interest" description="Disordered" evidence="1">
    <location>
        <begin position="60"/>
        <end position="84"/>
    </location>
</feature>